<dbReference type="AlphaFoldDB" id="A0A2A2F996"/>
<evidence type="ECO:0000313" key="3">
    <source>
        <dbReference type="Proteomes" id="UP000218896"/>
    </source>
</evidence>
<proteinExistence type="predicted"/>
<feature type="domain" description="Glycosyl transferase family 1" evidence="1">
    <location>
        <begin position="221"/>
        <end position="278"/>
    </location>
</feature>
<dbReference type="SUPFAM" id="SSF53756">
    <property type="entry name" value="UDP-Glycosyltransferase/glycogen phosphorylase"/>
    <property type="match status" value="1"/>
</dbReference>
<dbReference type="InterPro" id="IPR001296">
    <property type="entry name" value="Glyco_trans_1"/>
</dbReference>
<dbReference type="Pfam" id="PF00534">
    <property type="entry name" value="Glycos_transf_1"/>
    <property type="match status" value="1"/>
</dbReference>
<name>A0A2A2F996_9GAMM</name>
<accession>A0A2A2F996</accession>
<dbReference type="RefSeq" id="WP_095616926.1">
    <property type="nucleotide sequence ID" value="NZ_NSKD01000002.1"/>
</dbReference>
<dbReference type="Proteomes" id="UP000218896">
    <property type="component" value="Unassembled WGS sequence"/>
</dbReference>
<dbReference type="EMBL" id="NSKD01000002">
    <property type="protein sequence ID" value="PAU81199.1"/>
    <property type="molecule type" value="Genomic_DNA"/>
</dbReference>
<dbReference type="GO" id="GO:0016757">
    <property type="term" value="F:glycosyltransferase activity"/>
    <property type="evidence" value="ECO:0007669"/>
    <property type="project" value="InterPro"/>
</dbReference>
<protein>
    <recommendedName>
        <fullName evidence="1">Glycosyl transferase family 1 domain-containing protein</fullName>
    </recommendedName>
</protein>
<gene>
    <name evidence="2" type="ORF">CK501_06470</name>
</gene>
<evidence type="ECO:0000313" key="2">
    <source>
        <dbReference type="EMBL" id="PAU81199.1"/>
    </source>
</evidence>
<sequence length="346" mass="39506">MRVRIIVSDTGRGLRRDAELLSDQIREAGMVPETIVCPPRNERRARLIGRVDRFKRRIPAGLRYAINRLQCLLYRAPQPRDLALTIHLQRIHSRYIAGSHENWLIPNAEWYAPTRVQYLPLVDRVLCKTQESLETFRELHPRAEFLGFSGLLPERVTTDDSPERFRRFLHVAGNNRKKGTVVLVNLWATHPEWPMLDLVIDDRSRLPTNAPNVRGHEHADEALMAKLRAECGIALAPSEAEGFGHVLLDAMAHRQVVVTVDAPPMNELVAPERGWLVDWEGSRPCLLGRRYFVQPAALEAVIEELLASRPGALMDKANLGREWTLDNHAGFCQRFREQLERVGSND</sequence>
<keyword evidence="3" id="KW-1185">Reference proteome</keyword>
<dbReference type="Gene3D" id="3.40.50.2000">
    <property type="entry name" value="Glycogen Phosphorylase B"/>
    <property type="match status" value="1"/>
</dbReference>
<organism evidence="2 3">
    <name type="scientific">Halovibrio salipaludis</name>
    <dbReference type="NCBI Taxonomy" id="2032626"/>
    <lineage>
        <taxon>Bacteria</taxon>
        <taxon>Pseudomonadati</taxon>
        <taxon>Pseudomonadota</taxon>
        <taxon>Gammaproteobacteria</taxon>
        <taxon>Oceanospirillales</taxon>
        <taxon>Halomonadaceae</taxon>
        <taxon>Halovibrio</taxon>
    </lineage>
</organism>
<comment type="caution">
    <text evidence="2">The sequence shown here is derived from an EMBL/GenBank/DDBJ whole genome shotgun (WGS) entry which is preliminary data.</text>
</comment>
<evidence type="ECO:0000259" key="1">
    <source>
        <dbReference type="Pfam" id="PF00534"/>
    </source>
</evidence>
<reference evidence="2 3" key="1">
    <citation type="submission" date="2017-08" db="EMBL/GenBank/DDBJ databases">
        <title>Halovibrio sewagensis sp. nov., isolated from wastewater of high salinity.</title>
        <authorList>
            <person name="Dong X."/>
            <person name="Zhang G."/>
        </authorList>
    </citation>
    <scope>NUCLEOTIDE SEQUENCE [LARGE SCALE GENOMIC DNA]</scope>
    <source>
        <strain evidence="2 3">YL5-2</strain>
    </source>
</reference>
<dbReference type="OrthoDB" id="654660at2"/>